<dbReference type="GO" id="GO:0008422">
    <property type="term" value="F:beta-glucosidase activity"/>
    <property type="evidence" value="ECO:0007669"/>
    <property type="project" value="UniProtKB-ARBA"/>
</dbReference>
<dbReference type="PANTHER" id="PTHR42715:SF10">
    <property type="entry name" value="BETA-GLUCOSIDASE"/>
    <property type="match status" value="1"/>
</dbReference>
<feature type="domain" description="Fibronectin type III-like" evidence="4">
    <location>
        <begin position="666"/>
        <end position="735"/>
    </location>
</feature>
<dbReference type="PRINTS" id="PR00133">
    <property type="entry name" value="GLHYDRLASE3"/>
</dbReference>
<comment type="similarity">
    <text evidence="1">Belongs to the glycosyl hydrolase 3 family.</text>
</comment>
<proteinExistence type="inferred from homology"/>
<dbReference type="Pfam" id="PF00933">
    <property type="entry name" value="Glyco_hydro_3"/>
    <property type="match status" value="1"/>
</dbReference>
<dbReference type="Gene3D" id="2.60.40.10">
    <property type="entry name" value="Immunoglobulins"/>
    <property type="match status" value="1"/>
</dbReference>
<evidence type="ECO:0000256" key="3">
    <source>
        <dbReference type="SAM" id="SignalP"/>
    </source>
</evidence>
<evidence type="ECO:0000256" key="2">
    <source>
        <dbReference type="ARBA" id="ARBA00022801"/>
    </source>
</evidence>
<dbReference type="InterPro" id="IPR001764">
    <property type="entry name" value="Glyco_hydro_3_N"/>
</dbReference>
<keyword evidence="6" id="KW-1185">Reference proteome</keyword>
<dbReference type="Pfam" id="PF01915">
    <property type="entry name" value="Glyco_hydro_3_C"/>
    <property type="match status" value="1"/>
</dbReference>
<evidence type="ECO:0000313" key="5">
    <source>
        <dbReference type="EMBL" id="QNI34338.1"/>
    </source>
</evidence>
<dbReference type="KEGG" id="adin:H7849_10835"/>
<keyword evidence="2 5" id="KW-0378">Hydrolase</keyword>
<dbReference type="InterPro" id="IPR017853">
    <property type="entry name" value="GH"/>
</dbReference>
<name>A0A7G8BP68_9BACT</name>
<reference evidence="5 6" key="1">
    <citation type="submission" date="2020-08" db="EMBL/GenBank/DDBJ databases">
        <title>Edaphobacter telluris sp. nov. and Acidobacterium dinghuensis sp. nov., two acidobacteria isolated from forest soil.</title>
        <authorList>
            <person name="Fu J."/>
            <person name="Qiu L."/>
        </authorList>
    </citation>
    <scope>NUCLEOTIDE SEQUENCE [LARGE SCALE GENOMIC DNA]</scope>
    <source>
        <strain evidence="5">4Y35</strain>
    </source>
</reference>
<dbReference type="PANTHER" id="PTHR42715">
    <property type="entry name" value="BETA-GLUCOSIDASE"/>
    <property type="match status" value="1"/>
</dbReference>
<dbReference type="InterPro" id="IPR050288">
    <property type="entry name" value="Cellulose_deg_GH3"/>
</dbReference>
<dbReference type="SUPFAM" id="SSF51445">
    <property type="entry name" value="(Trans)glycosidases"/>
    <property type="match status" value="1"/>
</dbReference>
<dbReference type="InterPro" id="IPR036962">
    <property type="entry name" value="Glyco_hydro_3_N_sf"/>
</dbReference>
<dbReference type="FunFam" id="2.60.40.10:FF:000495">
    <property type="entry name" value="Periplasmic beta-glucosidase"/>
    <property type="match status" value="1"/>
</dbReference>
<dbReference type="Gene3D" id="3.20.20.300">
    <property type="entry name" value="Glycoside hydrolase, family 3, N-terminal domain"/>
    <property type="match status" value="1"/>
</dbReference>
<dbReference type="Pfam" id="PF14310">
    <property type="entry name" value="Fn3-like"/>
    <property type="match status" value="1"/>
</dbReference>
<sequence>MRANGIFFVLLLVAGPLSAQTSSVQDSQPPYKQQNLPTEDRIHDLVSRMTLEEKARQLDMYAGVPDLIDKATDKTHAAPGATFQPAPAEKLLGNLGVGSIHDLYPSAALANSIQKWVMQHSRLGIPALFIEEGLHGYSDGTVFPAPINLAATWNTNIARQTGAAIASEARAAGVDMILAPVLDLAREPRWGRIEEDFGEDPYLTGQFGLAYVQGAQGDSLASDRSVVTEPKHFAGHGSPESGLNTSPVHMGERELRTIMLKGFEPAFREGHAMSVMAAYHEIDGVPVAEDTHLFEDILRGEWGFRGFVLSDLGAIRRILEDHHTAATPNQAIVDSITAGVDMQFYDFDHATFQNAVMAGFKDGTLTGEDLDGAVGSVLRVKFKLGLFDHPFTDPTLTERVKRNPEHLAISLDSARQSMTLLKNDNHTLPLPKTLKRIALIGPNGNVARYGDYEDEKNGKHISILDGLRTLLPDTQVDFDEGTDIPQAVAKARTADIAILALGEHQGISGESFDRQTLDLPGNQEALLEAVAATGKPVVLVLENGRPLTIAWAAEHVPAILEAWYPGEFGGQAVAETLFGNNNPGGKLTITFPRSIGQVPVFYNSDPSKTGKYVDGSSQPLFLFGYGLSYTTFAFGNLAVTSPAASSNDDVIVTVNVTNTGDKPGDEVAQLYLHHDVSSVEVPNKALKGFERLHLNPGEHRTVTFHLKQSELAVWNLKHQWAVEPGSYTIMVGNSSLADLKGTFTITGNKN</sequence>
<feature type="signal peptide" evidence="3">
    <location>
        <begin position="1"/>
        <end position="19"/>
    </location>
</feature>
<dbReference type="Gene3D" id="3.40.50.1700">
    <property type="entry name" value="Glycoside hydrolase family 3 C-terminal domain"/>
    <property type="match status" value="1"/>
</dbReference>
<feature type="chain" id="PRO_5028889117" evidence="3">
    <location>
        <begin position="20"/>
        <end position="750"/>
    </location>
</feature>
<gene>
    <name evidence="5" type="ORF">H7849_10835</name>
</gene>
<keyword evidence="3" id="KW-0732">Signal</keyword>
<dbReference type="GO" id="GO:0005975">
    <property type="term" value="P:carbohydrate metabolic process"/>
    <property type="evidence" value="ECO:0007669"/>
    <property type="project" value="InterPro"/>
</dbReference>
<dbReference type="InterPro" id="IPR002772">
    <property type="entry name" value="Glyco_hydro_3_C"/>
</dbReference>
<evidence type="ECO:0000256" key="1">
    <source>
        <dbReference type="ARBA" id="ARBA00005336"/>
    </source>
</evidence>
<protein>
    <submittedName>
        <fullName evidence="5">Glycoside hydrolase family 3 C-terminal domain-containing protein</fullName>
    </submittedName>
</protein>
<dbReference type="InterPro" id="IPR026891">
    <property type="entry name" value="Fn3-like"/>
</dbReference>
<evidence type="ECO:0000313" key="6">
    <source>
        <dbReference type="Proteomes" id="UP000515312"/>
    </source>
</evidence>
<accession>A0A7G8BP68</accession>
<dbReference type="RefSeq" id="WP_186746431.1">
    <property type="nucleotide sequence ID" value="NZ_CP060394.1"/>
</dbReference>
<dbReference type="AlphaFoldDB" id="A0A7G8BP68"/>
<dbReference type="SUPFAM" id="SSF52279">
    <property type="entry name" value="Beta-D-glucan exohydrolase, C-terminal domain"/>
    <property type="match status" value="1"/>
</dbReference>
<dbReference type="SMART" id="SM01217">
    <property type="entry name" value="Fn3_like"/>
    <property type="match status" value="1"/>
</dbReference>
<evidence type="ECO:0000259" key="4">
    <source>
        <dbReference type="SMART" id="SM01217"/>
    </source>
</evidence>
<organism evidence="5 6">
    <name type="scientific">Alloacidobacterium dinghuense</name>
    <dbReference type="NCBI Taxonomy" id="2763107"/>
    <lineage>
        <taxon>Bacteria</taxon>
        <taxon>Pseudomonadati</taxon>
        <taxon>Acidobacteriota</taxon>
        <taxon>Terriglobia</taxon>
        <taxon>Terriglobales</taxon>
        <taxon>Acidobacteriaceae</taxon>
        <taxon>Alloacidobacterium</taxon>
    </lineage>
</organism>
<dbReference type="EMBL" id="CP060394">
    <property type="protein sequence ID" value="QNI34338.1"/>
    <property type="molecule type" value="Genomic_DNA"/>
</dbReference>
<dbReference type="Proteomes" id="UP000515312">
    <property type="component" value="Chromosome"/>
</dbReference>
<dbReference type="InterPro" id="IPR013783">
    <property type="entry name" value="Ig-like_fold"/>
</dbReference>
<dbReference type="InterPro" id="IPR036881">
    <property type="entry name" value="Glyco_hydro_3_C_sf"/>
</dbReference>